<accession>A0AC58U219</accession>
<gene>
    <name evidence="2" type="primary">LOC142178070</name>
</gene>
<reference evidence="1" key="1">
    <citation type="journal article" date="2014" name="Nat. Commun.">
        <title>The tobacco genome sequence and its comparison with those of tomato and potato.</title>
        <authorList>
            <person name="Sierro N."/>
            <person name="Battey J.N."/>
            <person name="Ouadi S."/>
            <person name="Bakaher N."/>
            <person name="Bovet L."/>
            <person name="Willig A."/>
            <person name="Goepfert S."/>
            <person name="Peitsch M.C."/>
            <person name="Ivanov N.V."/>
        </authorList>
    </citation>
    <scope>NUCLEOTIDE SEQUENCE [LARGE SCALE GENOMIC DNA]</scope>
</reference>
<evidence type="ECO:0000313" key="1">
    <source>
        <dbReference type="Proteomes" id="UP000790787"/>
    </source>
</evidence>
<evidence type="ECO:0000313" key="2">
    <source>
        <dbReference type="RefSeq" id="XP_075103496.1"/>
    </source>
</evidence>
<sequence>MVNRTIPKSIMGLTCYYRRFVQSYVVISKPLTILLKKNSFQWGLEVETAFINLKQAMTTEPVLVLADFTKTFVVETDACSRGMGVVLMQEGRPLVFFSKALAPRH</sequence>
<organism evidence="1 2">
    <name type="scientific">Nicotiana tabacum</name>
    <name type="common">Common tobacco</name>
    <dbReference type="NCBI Taxonomy" id="4097"/>
    <lineage>
        <taxon>Eukaryota</taxon>
        <taxon>Viridiplantae</taxon>
        <taxon>Streptophyta</taxon>
        <taxon>Embryophyta</taxon>
        <taxon>Tracheophyta</taxon>
        <taxon>Spermatophyta</taxon>
        <taxon>Magnoliopsida</taxon>
        <taxon>eudicotyledons</taxon>
        <taxon>Gunneridae</taxon>
        <taxon>Pentapetalae</taxon>
        <taxon>asterids</taxon>
        <taxon>lamiids</taxon>
        <taxon>Solanales</taxon>
        <taxon>Solanaceae</taxon>
        <taxon>Nicotianoideae</taxon>
        <taxon>Nicotianeae</taxon>
        <taxon>Nicotiana</taxon>
    </lineage>
</organism>
<name>A0AC58U219_TOBAC</name>
<proteinExistence type="predicted"/>
<protein>
    <submittedName>
        <fullName evidence="2">Mitochondrial protein AtMg00860</fullName>
    </submittedName>
</protein>
<dbReference type="RefSeq" id="XP_075103496.1">
    <property type="nucleotide sequence ID" value="XM_075247395.1"/>
</dbReference>
<dbReference type="Proteomes" id="UP000790787">
    <property type="component" value="Chromosome 24"/>
</dbReference>
<keyword evidence="1" id="KW-1185">Reference proteome</keyword>
<reference evidence="2" key="2">
    <citation type="submission" date="2025-08" db="UniProtKB">
        <authorList>
            <consortium name="RefSeq"/>
        </authorList>
    </citation>
    <scope>IDENTIFICATION</scope>
    <source>
        <tissue evidence="2">Leaf</tissue>
    </source>
</reference>